<dbReference type="Proteomes" id="UP001152173">
    <property type="component" value="Unassembled WGS sequence"/>
</dbReference>
<evidence type="ECO:0000313" key="3">
    <source>
        <dbReference type="EMBL" id="MCZ8538436.1"/>
    </source>
</evidence>
<keyword evidence="4" id="KW-1185">Reference proteome</keyword>
<keyword evidence="1" id="KW-0378">Hydrolase</keyword>
<dbReference type="PIRSF" id="PIRSF033091">
    <property type="entry name" value="Pesterase_YhaO"/>
    <property type="match status" value="1"/>
</dbReference>
<reference evidence="3" key="1">
    <citation type="submission" date="2022-05" db="EMBL/GenBank/DDBJ databases">
        <authorList>
            <person name="Colautti A."/>
            <person name="Iacumin L."/>
        </authorList>
    </citation>
    <scope>NUCLEOTIDE SEQUENCE</scope>
    <source>
        <strain evidence="3">SK 55</strain>
    </source>
</reference>
<organism evidence="3 4">
    <name type="scientific">Paenisporosarcina quisquiliarum</name>
    <dbReference type="NCBI Taxonomy" id="365346"/>
    <lineage>
        <taxon>Bacteria</taxon>
        <taxon>Bacillati</taxon>
        <taxon>Bacillota</taxon>
        <taxon>Bacilli</taxon>
        <taxon>Bacillales</taxon>
        <taxon>Caryophanaceae</taxon>
        <taxon>Paenisporosarcina</taxon>
    </lineage>
</organism>
<evidence type="ECO:0000259" key="2">
    <source>
        <dbReference type="Pfam" id="PF00149"/>
    </source>
</evidence>
<dbReference type="InterPro" id="IPR050535">
    <property type="entry name" value="DNA_Repair-Maintenance_Comp"/>
</dbReference>
<dbReference type="RefSeq" id="WP_269927503.1">
    <property type="nucleotide sequence ID" value="NZ_JAMKBJ010000017.1"/>
</dbReference>
<dbReference type="PANTHER" id="PTHR30337:SF7">
    <property type="entry name" value="PHOSPHOESTERASE"/>
    <property type="match status" value="1"/>
</dbReference>
<sequence length="406" mass="47041">MTSIRFFHAADLHLDSPFKGVTSMPDHQLKTLRESTFKAFQTLIQTAVQEKPDFVLIVGDIYDGEDRSLRAQHKFQEGMETLNLHQIPVFICYGNHDHLSGKWTRFQLPKNVHVFPEQVEKVKLQIRQHDVYINGFSYKERHVKDSMIARYEDAVEKDSYNIGMLHGSLAGDTTHAVYSPFTKDQLISKNYDYWALGHIHKRQILNLEPPIVYPGNIQSRHRNEKGTKGFYDVTLEKGNTQLTFIPTSTITYDQITCSCNEVVHANEWFEIIDSAIENFRNENGAGVVEIHLTDVDADTLSMLEATPMEEWLSMVRETQELKDPYIWIHSITMDVSEALEMESSGLTEHVISVMDTWDTKQWKEIVSDVYQHPRLSRYMENLTDDDYESIHLEARSLIQKELIGKE</sequence>
<accession>A0A9X3LIC0</accession>
<dbReference type="SUPFAM" id="SSF56300">
    <property type="entry name" value="Metallo-dependent phosphatases"/>
    <property type="match status" value="1"/>
</dbReference>
<keyword evidence="3" id="KW-0540">Nuclease</keyword>
<dbReference type="InterPro" id="IPR014576">
    <property type="entry name" value="Pesterase_YhaO"/>
</dbReference>
<evidence type="ECO:0000256" key="1">
    <source>
        <dbReference type="ARBA" id="ARBA00022801"/>
    </source>
</evidence>
<dbReference type="InterPro" id="IPR029052">
    <property type="entry name" value="Metallo-depent_PP-like"/>
</dbReference>
<dbReference type="InterPro" id="IPR041796">
    <property type="entry name" value="Mre11_N"/>
</dbReference>
<keyword evidence="3" id="KW-0269">Exonuclease</keyword>
<feature type="domain" description="Calcineurin-like phosphoesterase" evidence="2">
    <location>
        <begin position="4"/>
        <end position="201"/>
    </location>
</feature>
<dbReference type="Gene3D" id="3.60.21.10">
    <property type="match status" value="1"/>
</dbReference>
<name>A0A9X3LIC0_9BACL</name>
<dbReference type="EMBL" id="JAMKBJ010000017">
    <property type="protein sequence ID" value="MCZ8538436.1"/>
    <property type="molecule type" value="Genomic_DNA"/>
</dbReference>
<proteinExistence type="predicted"/>
<dbReference type="AlphaFoldDB" id="A0A9X3LIC0"/>
<dbReference type="GO" id="GO:0004527">
    <property type="term" value="F:exonuclease activity"/>
    <property type="evidence" value="ECO:0007669"/>
    <property type="project" value="UniProtKB-KW"/>
</dbReference>
<dbReference type="InterPro" id="IPR004843">
    <property type="entry name" value="Calcineurin-like_PHP"/>
</dbReference>
<protein>
    <submittedName>
        <fullName evidence="3">DNA repair exonuclease</fullName>
    </submittedName>
</protein>
<dbReference type="CDD" id="cd00840">
    <property type="entry name" value="MPP_Mre11_N"/>
    <property type="match status" value="1"/>
</dbReference>
<comment type="caution">
    <text evidence="3">The sequence shown here is derived from an EMBL/GenBank/DDBJ whole genome shotgun (WGS) entry which is preliminary data.</text>
</comment>
<gene>
    <name evidence="3" type="ORF">M9R32_14665</name>
</gene>
<evidence type="ECO:0000313" key="4">
    <source>
        <dbReference type="Proteomes" id="UP001152173"/>
    </source>
</evidence>
<dbReference type="PANTHER" id="PTHR30337">
    <property type="entry name" value="COMPONENT OF ATP-DEPENDENT DSDNA EXONUCLEASE"/>
    <property type="match status" value="1"/>
</dbReference>
<dbReference type="Pfam" id="PF00149">
    <property type="entry name" value="Metallophos"/>
    <property type="match status" value="1"/>
</dbReference>